<keyword evidence="7 13" id="KW-0472">Membrane</keyword>
<evidence type="ECO:0000256" key="12">
    <source>
        <dbReference type="SAM" id="MobiDB-lite"/>
    </source>
</evidence>
<feature type="domain" description="Ig-like" evidence="14">
    <location>
        <begin position="349"/>
        <end position="435"/>
    </location>
</feature>
<feature type="domain" description="Ig-like" evidence="14">
    <location>
        <begin position="537"/>
        <end position="631"/>
    </location>
</feature>
<feature type="domain" description="Fibronectin type-III" evidence="15">
    <location>
        <begin position="850"/>
        <end position="954"/>
    </location>
</feature>
<dbReference type="FunFam" id="2.60.40.10:FF:000093">
    <property type="entry name" value="Down syndrome cell adhesion molecule, isoform B"/>
    <property type="match status" value="1"/>
</dbReference>
<feature type="compositionally biased region" description="Pro residues" evidence="12">
    <location>
        <begin position="2082"/>
        <end position="2098"/>
    </location>
</feature>
<feature type="domain" description="Fibronectin type-III" evidence="15">
    <location>
        <begin position="1056"/>
        <end position="1151"/>
    </location>
</feature>
<dbReference type="PANTHER" id="PTHR44170">
    <property type="entry name" value="PROTEIN SIDEKICK"/>
    <property type="match status" value="1"/>
</dbReference>
<proteinExistence type="inferred from homology"/>
<reference evidence="17" key="1">
    <citation type="submission" date="2025-08" db="UniProtKB">
        <authorList>
            <consortium name="RefSeq"/>
        </authorList>
    </citation>
    <scope>IDENTIFICATION</scope>
    <source>
        <tissue evidence="17">Total insect</tissue>
    </source>
</reference>
<feature type="compositionally biased region" description="Low complexity" evidence="12">
    <location>
        <begin position="2129"/>
        <end position="2139"/>
    </location>
</feature>
<feature type="domain" description="Fibronectin type-III" evidence="15">
    <location>
        <begin position="1468"/>
        <end position="1564"/>
    </location>
</feature>
<keyword evidence="16" id="KW-1185">Reference proteome</keyword>
<evidence type="ECO:0000256" key="5">
    <source>
        <dbReference type="ARBA" id="ARBA00022889"/>
    </source>
</evidence>
<keyword evidence="3" id="KW-0732">Signal</keyword>
<dbReference type="InterPro" id="IPR003598">
    <property type="entry name" value="Ig_sub2"/>
</dbReference>
<dbReference type="SUPFAM" id="SSF48726">
    <property type="entry name" value="Immunoglobulin"/>
    <property type="match status" value="6"/>
</dbReference>
<evidence type="ECO:0000313" key="16">
    <source>
        <dbReference type="Proteomes" id="UP000515158"/>
    </source>
</evidence>
<feature type="transmembrane region" description="Helical" evidence="13">
    <location>
        <begin position="1995"/>
        <end position="2017"/>
    </location>
</feature>
<dbReference type="GeneID" id="117639408"/>
<dbReference type="FunFam" id="2.60.40.10:FF:001849">
    <property type="entry name" value="Sidekick, isoform B"/>
    <property type="match status" value="1"/>
</dbReference>
<feature type="domain" description="Fibronectin type-III" evidence="15">
    <location>
        <begin position="638"/>
        <end position="743"/>
    </location>
</feature>
<dbReference type="Pfam" id="PF07679">
    <property type="entry name" value="I-set"/>
    <property type="match status" value="4"/>
</dbReference>
<protein>
    <submittedName>
        <fullName evidence="17">Protein sidekick isoform X1</fullName>
    </submittedName>
</protein>
<dbReference type="GO" id="GO:0016020">
    <property type="term" value="C:membrane"/>
    <property type="evidence" value="ECO:0007669"/>
    <property type="project" value="UniProtKB-SubCell"/>
</dbReference>
<feature type="domain" description="Ig-like" evidence="14">
    <location>
        <begin position="60"/>
        <end position="144"/>
    </location>
</feature>
<name>A0A6P8YAV7_THRPL</name>
<dbReference type="SMART" id="SM00409">
    <property type="entry name" value="IG"/>
    <property type="match status" value="6"/>
</dbReference>
<dbReference type="InterPro" id="IPR036179">
    <property type="entry name" value="Ig-like_dom_sf"/>
</dbReference>
<feature type="domain" description="Ig-like" evidence="14">
    <location>
        <begin position="250"/>
        <end position="344"/>
    </location>
</feature>
<evidence type="ECO:0000256" key="11">
    <source>
        <dbReference type="ARBA" id="ARBA00061621"/>
    </source>
</evidence>
<feature type="domain" description="Fibronectin type-III" evidence="15">
    <location>
        <begin position="748"/>
        <end position="845"/>
    </location>
</feature>
<dbReference type="CDD" id="cd00096">
    <property type="entry name" value="Ig"/>
    <property type="match status" value="1"/>
</dbReference>
<dbReference type="FunFam" id="2.60.40.10:FF:000028">
    <property type="entry name" value="Neuronal cell adhesion molecule"/>
    <property type="match status" value="1"/>
</dbReference>
<dbReference type="FunFam" id="2.60.40.10:FF:001722">
    <property type="entry name" value="Sidekick, isoform B"/>
    <property type="match status" value="1"/>
</dbReference>
<feature type="domain" description="Fibronectin type-III" evidence="15">
    <location>
        <begin position="1676"/>
        <end position="1779"/>
    </location>
</feature>
<dbReference type="FunFam" id="2.60.40.10:FF:001715">
    <property type="entry name" value="Sidekick, isoform B"/>
    <property type="match status" value="1"/>
</dbReference>
<dbReference type="InterPro" id="IPR003599">
    <property type="entry name" value="Ig_sub"/>
</dbReference>
<dbReference type="InterPro" id="IPR013098">
    <property type="entry name" value="Ig_I-set"/>
</dbReference>
<sequence length="2216" mass="243439">MSRVASTCAADARWPRRPRTRTRTLPWGWITTTARHPLVFNMLVLSLLAVSCLSEPLQAPRFITQPSTSNSIVPEGRTKILQCQALAYPQPLYRWIKDGRYLNDQFSQENYHRILDVQRADAGLYQCVAKNSVGAIVSNHINVTVAYMGVFADMEEQQLVVESGDAVVIPVPPLESHPAPSVAWQADGRPLPYSHKYAVSAQGHLVILATDEQDQRAYRARATNTQLGKEEDSAYVRLVVRGDPNKEVDPEFVVRPSDLHVHKGEPLAELHCVANARPLHELETVWLKDGIPIENSGVLYNLNNPWNRTLSLLEANMTHTGQYTCAVRLRSGGADTIMASANVVVQEKPSFVKTARFDVLAEFGHAVTLPCDALGVPPPNVSWYRNAEPVVFGSGPDARYALELDGSLLVKKLHMEDAGMFQCFATNEAGEESISLWLRVKTAAPVMETPPQNVTVLDGKDATLSCRAAGSPAPNTTWVFMDGQDGPDGYGRGQILDSGDLLVPAVRRSDQGKYTCTRSNEAGSVTASGYLAVLVRTQIAQPPADTRVLLGHTATLQCRVSGDSSVPYRLSWSRGLELIGEVNGAAPSSQRITVGADGTLEIQAVRASDVGDYTCALSSAGGNETRVARLSVLELPFAPTNVRASRNELVSPRAINVSWAPGFDGNSPVLKYIVQKREVSDLELPASLIQWVTELSNVSASRRWVLLENLKAAARYQFRVSAVNSVGEGSPSEPSNILELPQEAPSGPPLGLVGSARSSSEIITQWQPPLEEHRNGQILGYMIRYRLHGYTGSPWTYRNITNEAQRNCLVQELITWKDYVFQIAAYNNKGLGVFSEGVKIKTKEGVPEAAPTQVRVVSLNSTSIQVWWRPPDPQKINGINQGYRLQAWKGDPATEEEAARMETVPPSLFDPLAEQTAVIGGLEKYCEYNVTVLCFTDPGDGLRSAPVVVRTNEDVPDEISNLQFDEVSDRAVTVKWSPPRFTNGILTGYQLSYQVKDMPDTLKVQNLTDDVHKLKVEHLQATTHYVFTLRAATSVGLGVAKVASLQSGVEPVLPRPPTKLAVTNIEAFSVVLQFTPGFDGNSSIIKWTVEAQTARNSTWLPVYEESAPDATTLIINKLTPFSLYKLRLIANNVVGPSEPSEPTKEFQTIQAPPAHPPYNVTVRAMSATELRVRWIPLQQIEWFGNPRGYNITFKEITAPGSLPVQPRSVSIEDHTANSHILNKLEEFALYEIEMRAFNDVGSSQASPKAVERTRESVPSFGPMNVEANATSSTTVVVRWGEVPHEHCNGQIEGYKVAYYAASAPMGVRTGSVSVQYKSIASNSTFTTTLTELRKYVQYNIQVLAFTRLGDGELSAPPVRVRTFEDTPGAPSNVSFPDVSLTTARIIWDVPDEPNGEILAYRVTYHLESKGSAYNFSREFPPSDRTYRATELQPEQYYMFSVTAQTRLGWGKTATALVLTTNNREVPQPPSAPQVSRSQVQSAHITFSWTPGRDGFAPLRYYTVQMAEGGSSWQTIPERVDPGTTSYTAVGLKPFTSYRFRIQANNDIGASGWSAESAEVRTLSAAPSKAVSGLKVVPITTTSVEVHWNPLPEAAWSGDVVTGGYRIVYQPGSEFPTALQATPKEESMGTNSSRIVLAGLTRDKNYEVVVLAFNSQGAGPASPPVTVYVGEAVPTGEPQAVEAEPLSPTEVRLKWKPPTQSQQNGDLLGYKIYYLVTESPQPLDDHVTQEEELEVVPATSHSHSLVFLDKFTQYRISMLAFNPAGDGPRSKPITVRTLQGLPGPPTNLSFSEITMSSVRVSWDPPKKRNGELVGYIVTYETAGQNEQFSKQVKQKVTGTSLLVQTLEEEVTYLVTVRAQTIDYGPAFSANVTTGPQDGSPTRPKELVLGKTLTSVDMHWVNSASGRGPILGFYIQSKAKEESRWTTVARTANGPLQDFSVSYQNLLPSTSYLFRVIAYNKYGVSYPAYSEDVILTPSKLYLEYDYLQQKPFYRQTWFMVALAACSVIIIICVIAVLCVKSKSYKYKQEAQKTLEESMAMDMDDRQELALELYRSRHQAGAVGPCAMGTMGRRNTLGRKTAPVHPGPPAPMMGKSPPRPSPASVAYHSDEESLKGYDENPDDSSVTEKPSEISSSDSQGSESEPESERSDPHSFVNHYANVNDSLRQSWKRQKPVRNYSSYTDSEPEGSAVMSLNGGQIIMNNMARSRAPLPGFSSFV</sequence>
<evidence type="ECO:0000256" key="9">
    <source>
        <dbReference type="ARBA" id="ARBA00023180"/>
    </source>
</evidence>
<dbReference type="GO" id="GO:0098609">
    <property type="term" value="P:cell-cell adhesion"/>
    <property type="evidence" value="ECO:0007669"/>
    <property type="project" value="TreeGrafter"/>
</dbReference>
<dbReference type="GO" id="GO:0048731">
    <property type="term" value="P:system development"/>
    <property type="evidence" value="ECO:0007669"/>
    <property type="project" value="UniProtKB-ARBA"/>
</dbReference>
<feature type="domain" description="Fibronectin type-III" evidence="15">
    <location>
        <begin position="1569"/>
        <end position="1671"/>
    </location>
</feature>
<evidence type="ECO:0000256" key="2">
    <source>
        <dbReference type="ARBA" id="ARBA00022692"/>
    </source>
</evidence>
<evidence type="ECO:0000256" key="3">
    <source>
        <dbReference type="ARBA" id="ARBA00022729"/>
    </source>
</evidence>
<dbReference type="Proteomes" id="UP000515158">
    <property type="component" value="Unplaced"/>
</dbReference>
<dbReference type="InterPro" id="IPR013106">
    <property type="entry name" value="Ig_V-set"/>
</dbReference>
<evidence type="ECO:0000256" key="6">
    <source>
        <dbReference type="ARBA" id="ARBA00022989"/>
    </source>
</evidence>
<dbReference type="Gene3D" id="2.60.40.10">
    <property type="entry name" value="Immunoglobulins"/>
    <property type="match status" value="19"/>
</dbReference>
<evidence type="ECO:0000256" key="10">
    <source>
        <dbReference type="ARBA" id="ARBA00023319"/>
    </source>
</evidence>
<feature type="domain" description="Fibronectin type-III" evidence="15">
    <location>
        <begin position="1783"/>
        <end position="1875"/>
    </location>
</feature>
<feature type="domain" description="Fibronectin type-III" evidence="15">
    <location>
        <begin position="1369"/>
        <end position="1463"/>
    </location>
</feature>
<dbReference type="CTD" id="31017"/>
<feature type="domain" description="Fibronectin type-III" evidence="15">
    <location>
        <begin position="958"/>
        <end position="1052"/>
    </location>
</feature>
<dbReference type="PROSITE" id="PS50835">
    <property type="entry name" value="IG_LIKE"/>
    <property type="match status" value="5"/>
</dbReference>
<dbReference type="FunFam" id="2.60.40.10:FF:000209">
    <property type="entry name" value="Sidekick cell adhesion molecule 2"/>
    <property type="match status" value="1"/>
</dbReference>
<evidence type="ECO:0000256" key="8">
    <source>
        <dbReference type="ARBA" id="ARBA00023157"/>
    </source>
</evidence>
<evidence type="ECO:0000256" key="13">
    <source>
        <dbReference type="SAM" id="Phobius"/>
    </source>
</evidence>
<keyword evidence="10" id="KW-0393">Immunoglobulin domain</keyword>
<dbReference type="PRINTS" id="PR00014">
    <property type="entry name" value="FNTYPEIII"/>
</dbReference>
<dbReference type="FunCoup" id="A0A6P8YAV7">
    <property type="interactions" value="329"/>
</dbReference>
<organism evidence="17">
    <name type="scientific">Thrips palmi</name>
    <name type="common">Melon thrips</name>
    <dbReference type="NCBI Taxonomy" id="161013"/>
    <lineage>
        <taxon>Eukaryota</taxon>
        <taxon>Metazoa</taxon>
        <taxon>Ecdysozoa</taxon>
        <taxon>Arthropoda</taxon>
        <taxon>Hexapoda</taxon>
        <taxon>Insecta</taxon>
        <taxon>Pterygota</taxon>
        <taxon>Neoptera</taxon>
        <taxon>Paraneoptera</taxon>
        <taxon>Thysanoptera</taxon>
        <taxon>Terebrantia</taxon>
        <taxon>Thripoidea</taxon>
        <taxon>Thripidae</taxon>
        <taxon>Thrips</taxon>
    </lineage>
</organism>
<dbReference type="FunFam" id="2.60.40.10:FF:000158">
    <property type="entry name" value="Sidekick cell adhesion molecule 2"/>
    <property type="match status" value="1"/>
</dbReference>
<dbReference type="FunFam" id="2.60.40.10:FF:002352">
    <property type="entry name" value="Blast:Protein sidekick"/>
    <property type="match status" value="1"/>
</dbReference>
<keyword evidence="8" id="KW-1015">Disulfide bond</keyword>
<dbReference type="SMART" id="SM00060">
    <property type="entry name" value="FN3"/>
    <property type="match status" value="13"/>
</dbReference>
<dbReference type="GO" id="GO:0030154">
    <property type="term" value="P:cell differentiation"/>
    <property type="evidence" value="ECO:0007669"/>
    <property type="project" value="UniProtKB-ARBA"/>
</dbReference>
<evidence type="ECO:0000256" key="1">
    <source>
        <dbReference type="ARBA" id="ARBA00004479"/>
    </source>
</evidence>
<evidence type="ECO:0000256" key="4">
    <source>
        <dbReference type="ARBA" id="ARBA00022737"/>
    </source>
</evidence>
<dbReference type="Pfam" id="PF13927">
    <property type="entry name" value="Ig_3"/>
    <property type="match status" value="2"/>
</dbReference>
<keyword evidence="4" id="KW-0677">Repeat</keyword>
<feature type="region of interest" description="Disordered" evidence="12">
    <location>
        <begin position="2062"/>
        <end position="2189"/>
    </location>
</feature>
<keyword evidence="6 13" id="KW-1133">Transmembrane helix</keyword>
<evidence type="ECO:0000256" key="7">
    <source>
        <dbReference type="ARBA" id="ARBA00023136"/>
    </source>
</evidence>
<feature type="compositionally biased region" description="Basic and acidic residues" evidence="12">
    <location>
        <begin position="2105"/>
        <end position="2115"/>
    </location>
</feature>
<dbReference type="InterPro" id="IPR013783">
    <property type="entry name" value="Ig-like_fold"/>
</dbReference>
<feature type="domain" description="Ig-like" evidence="14">
    <location>
        <begin position="445"/>
        <end position="532"/>
    </location>
</feature>
<dbReference type="SMART" id="SM00406">
    <property type="entry name" value="IGv"/>
    <property type="match status" value="2"/>
</dbReference>
<keyword evidence="2 13" id="KW-0812">Transmembrane</keyword>
<dbReference type="SUPFAM" id="SSF49265">
    <property type="entry name" value="Fibronectin type III"/>
    <property type="match status" value="7"/>
</dbReference>
<dbReference type="GO" id="GO:0009653">
    <property type="term" value="P:anatomical structure morphogenesis"/>
    <property type="evidence" value="ECO:0007669"/>
    <property type="project" value="UniProtKB-ARBA"/>
</dbReference>
<gene>
    <name evidence="17" type="primary">LOC117639408</name>
</gene>
<evidence type="ECO:0000259" key="15">
    <source>
        <dbReference type="PROSITE" id="PS50853"/>
    </source>
</evidence>
<dbReference type="RefSeq" id="XP_034230912.1">
    <property type="nucleotide sequence ID" value="XM_034375021.1"/>
</dbReference>
<feature type="domain" description="Fibronectin type-III" evidence="15">
    <location>
        <begin position="1261"/>
        <end position="1365"/>
    </location>
</feature>
<dbReference type="Pfam" id="PF00041">
    <property type="entry name" value="fn3"/>
    <property type="match status" value="13"/>
</dbReference>
<comment type="subcellular location">
    <subcellularLocation>
        <location evidence="1">Membrane</location>
        <topology evidence="1">Single-pass type I membrane protein</topology>
    </subcellularLocation>
</comment>
<feature type="domain" description="Fibronectin type-III" evidence="15">
    <location>
        <begin position="1156"/>
        <end position="1256"/>
    </location>
</feature>
<accession>A0A6P8YAV7</accession>
<keyword evidence="9" id="KW-0325">Glycoprotein</keyword>
<dbReference type="OrthoDB" id="8923679at2759"/>
<dbReference type="InterPro" id="IPR003961">
    <property type="entry name" value="FN3_dom"/>
</dbReference>
<dbReference type="KEGG" id="tpal:117639408"/>
<dbReference type="FunFam" id="2.60.40.10:FF:000032">
    <property type="entry name" value="palladin isoform X1"/>
    <property type="match status" value="2"/>
</dbReference>
<keyword evidence="5" id="KW-0130">Cell adhesion</keyword>
<dbReference type="PANTHER" id="PTHR44170:SF49">
    <property type="entry name" value="PROTEIN SIDEKICK-1 ISOFORM X1"/>
    <property type="match status" value="1"/>
</dbReference>
<evidence type="ECO:0000259" key="14">
    <source>
        <dbReference type="PROSITE" id="PS50835"/>
    </source>
</evidence>
<dbReference type="InParanoid" id="A0A6P8YAV7"/>
<dbReference type="InterPro" id="IPR036116">
    <property type="entry name" value="FN3_sf"/>
</dbReference>
<dbReference type="CDD" id="cd00063">
    <property type="entry name" value="FN3"/>
    <property type="match status" value="13"/>
</dbReference>
<dbReference type="SMART" id="SM00408">
    <property type="entry name" value="IGc2"/>
    <property type="match status" value="5"/>
</dbReference>
<comment type="similarity">
    <text evidence="11">Belongs to the sidekick family.</text>
</comment>
<feature type="domain" description="Fibronectin type-III" evidence="15">
    <location>
        <begin position="1878"/>
        <end position="1977"/>
    </location>
</feature>
<dbReference type="PROSITE" id="PS50853">
    <property type="entry name" value="FN3"/>
    <property type="match status" value="13"/>
</dbReference>
<evidence type="ECO:0000313" key="17">
    <source>
        <dbReference type="RefSeq" id="XP_034230912.1"/>
    </source>
</evidence>
<dbReference type="InterPro" id="IPR007110">
    <property type="entry name" value="Ig-like_dom"/>
</dbReference>